<keyword evidence="2" id="KW-1185">Reference proteome</keyword>
<dbReference type="Proteomes" id="UP000638263">
    <property type="component" value="Unassembled WGS sequence"/>
</dbReference>
<proteinExistence type="predicted"/>
<accession>A0A917R4V1</accession>
<sequence length="122" mass="13660">MTQSINQPITLAPARDRALEIRALYEVLEQRLNGKVWSLHELMLGFSHDVGTIGRLILAHDGTWDIDGDVAGQLQHKLAESLWWILVLSDRLDIDITEAFTETMDRIHAGLETAVRSSGTGR</sequence>
<dbReference type="EMBL" id="BMMH01000001">
    <property type="protein sequence ID" value="GGK90799.1"/>
    <property type="molecule type" value="Genomic_DNA"/>
</dbReference>
<protein>
    <recommendedName>
        <fullName evidence="3">MazG-like protein</fullName>
    </recommendedName>
</protein>
<name>A0A917R4V1_9NOCA</name>
<evidence type="ECO:0000313" key="1">
    <source>
        <dbReference type="EMBL" id="GGK90799.1"/>
    </source>
</evidence>
<dbReference type="RefSeq" id="WP_058855766.1">
    <property type="nucleotide sequence ID" value="NZ_BMMH01000001.1"/>
</dbReference>
<evidence type="ECO:0000313" key="2">
    <source>
        <dbReference type="Proteomes" id="UP000638263"/>
    </source>
</evidence>
<evidence type="ECO:0008006" key="3">
    <source>
        <dbReference type="Google" id="ProtNLM"/>
    </source>
</evidence>
<gene>
    <name evidence="1" type="ORF">GCM10011588_01360</name>
</gene>
<reference evidence="1" key="2">
    <citation type="submission" date="2020-09" db="EMBL/GenBank/DDBJ databases">
        <authorList>
            <person name="Sun Q."/>
            <person name="Zhou Y."/>
        </authorList>
    </citation>
    <scope>NUCLEOTIDE SEQUENCE</scope>
    <source>
        <strain evidence="1">CGMCC 4.3508</strain>
    </source>
</reference>
<reference evidence="1" key="1">
    <citation type="journal article" date="2014" name="Int. J. Syst. Evol. Microbiol.">
        <title>Complete genome sequence of Corynebacterium casei LMG S-19264T (=DSM 44701T), isolated from a smear-ripened cheese.</title>
        <authorList>
            <consortium name="US DOE Joint Genome Institute (JGI-PGF)"/>
            <person name="Walter F."/>
            <person name="Albersmeier A."/>
            <person name="Kalinowski J."/>
            <person name="Ruckert C."/>
        </authorList>
    </citation>
    <scope>NUCLEOTIDE SEQUENCE</scope>
    <source>
        <strain evidence="1">CGMCC 4.3508</strain>
    </source>
</reference>
<comment type="caution">
    <text evidence="1">The sequence shown here is derived from an EMBL/GenBank/DDBJ whole genome shotgun (WGS) entry which is preliminary data.</text>
</comment>
<dbReference type="CDD" id="cd11543">
    <property type="entry name" value="NTP-PPase_u6"/>
    <property type="match status" value="1"/>
</dbReference>
<dbReference type="AlphaFoldDB" id="A0A917R4V1"/>
<organism evidence="1 2">
    <name type="scientific">Nocardia jinanensis</name>
    <dbReference type="NCBI Taxonomy" id="382504"/>
    <lineage>
        <taxon>Bacteria</taxon>
        <taxon>Bacillati</taxon>
        <taxon>Actinomycetota</taxon>
        <taxon>Actinomycetes</taxon>
        <taxon>Mycobacteriales</taxon>
        <taxon>Nocardiaceae</taxon>
        <taxon>Nocardia</taxon>
    </lineage>
</organism>
<dbReference type="Gene3D" id="1.10.287.1080">
    <property type="entry name" value="MazG-like"/>
    <property type="match status" value="1"/>
</dbReference>